<evidence type="ECO:0000256" key="3">
    <source>
        <dbReference type="ARBA" id="ARBA00022927"/>
    </source>
</evidence>
<dbReference type="AlphaFoldDB" id="A0A0G2H728"/>
<name>A0A0G2H728_9PEZI</name>
<dbReference type="Gene3D" id="3.40.1000.10">
    <property type="entry name" value="Mog1/PsbP, alpha/beta/alpha sandwich"/>
    <property type="match status" value="1"/>
</dbReference>
<dbReference type="InterPro" id="IPR016123">
    <property type="entry name" value="Mog1/PsbP_a/b/a-sand"/>
</dbReference>
<dbReference type="GO" id="GO:0006606">
    <property type="term" value="P:protein import into nucleus"/>
    <property type="evidence" value="ECO:0007669"/>
    <property type="project" value="TreeGrafter"/>
</dbReference>
<accession>A0A0G2H728</accession>
<keyword evidence="2" id="KW-0813">Transport</keyword>
<dbReference type="SUPFAM" id="SSF55724">
    <property type="entry name" value="Mog1p/PsbP-like"/>
    <property type="match status" value="1"/>
</dbReference>
<reference evidence="4 5" key="1">
    <citation type="submission" date="2015-05" db="EMBL/GenBank/DDBJ databases">
        <title>Distinctive expansion of gene families associated with plant cell wall degradation and secondary metabolism in the genomes of grapevine trunk pathogens.</title>
        <authorList>
            <person name="Lawrence D.P."/>
            <person name="Travadon R."/>
            <person name="Rolshausen P.E."/>
            <person name="Baumgartner K."/>
        </authorList>
    </citation>
    <scope>NUCLEOTIDE SEQUENCE [LARGE SCALE GENOMIC DNA]</scope>
    <source>
        <strain evidence="4">DA912</strain>
    </source>
</reference>
<protein>
    <submittedName>
        <fullName evidence="4">Putative ran-interacting mog1 protein</fullName>
    </submittedName>
</protein>
<dbReference type="Pfam" id="PF04603">
    <property type="entry name" value="Mog1"/>
    <property type="match status" value="1"/>
</dbReference>
<evidence type="ECO:0000256" key="2">
    <source>
        <dbReference type="ARBA" id="ARBA00022448"/>
    </source>
</evidence>
<dbReference type="PANTHER" id="PTHR15837:SF0">
    <property type="entry name" value="RAN GUANINE NUCLEOTIDE RELEASE FACTOR"/>
    <property type="match status" value="1"/>
</dbReference>
<organism evidence="4 5">
    <name type="scientific">Diaporthe ampelina</name>
    <dbReference type="NCBI Taxonomy" id="1214573"/>
    <lineage>
        <taxon>Eukaryota</taxon>
        <taxon>Fungi</taxon>
        <taxon>Dikarya</taxon>
        <taxon>Ascomycota</taxon>
        <taxon>Pezizomycotina</taxon>
        <taxon>Sordariomycetes</taxon>
        <taxon>Sordariomycetidae</taxon>
        <taxon>Diaporthales</taxon>
        <taxon>Diaporthaceae</taxon>
        <taxon>Diaporthe</taxon>
    </lineage>
</organism>
<dbReference type="OrthoDB" id="10255285at2759"/>
<keyword evidence="5" id="KW-1185">Reference proteome</keyword>
<comment type="similarity">
    <text evidence="1">Belongs to the MOG1 family.</text>
</comment>
<reference evidence="4 5" key="2">
    <citation type="submission" date="2015-05" db="EMBL/GenBank/DDBJ databases">
        <authorList>
            <person name="Morales-Cruz A."/>
            <person name="Amrine K.C."/>
            <person name="Cantu D."/>
        </authorList>
    </citation>
    <scope>NUCLEOTIDE SEQUENCE [LARGE SCALE GENOMIC DNA]</scope>
    <source>
        <strain evidence="4">DA912</strain>
    </source>
</reference>
<keyword evidence="3" id="KW-0653">Protein transport</keyword>
<comment type="caution">
    <text evidence="4">The sequence shown here is derived from an EMBL/GenBank/DDBJ whole genome shotgun (WGS) entry which is preliminary data.</text>
</comment>
<evidence type="ECO:0000256" key="1">
    <source>
        <dbReference type="ARBA" id="ARBA00010307"/>
    </source>
</evidence>
<dbReference type="GO" id="GO:0005634">
    <property type="term" value="C:nucleus"/>
    <property type="evidence" value="ECO:0007669"/>
    <property type="project" value="TreeGrafter"/>
</dbReference>
<evidence type="ECO:0000313" key="5">
    <source>
        <dbReference type="Proteomes" id="UP000034680"/>
    </source>
</evidence>
<dbReference type="PANTHER" id="PTHR15837">
    <property type="entry name" value="RAN GUANINE NUCLEOTIDE RELEASE FACTOR"/>
    <property type="match status" value="1"/>
</dbReference>
<dbReference type="STRING" id="1214573.A0A0G2H728"/>
<sequence length="198" mass="21881">MAETIYKRNKLFGGALECDLPEQFADVSTLRQVPDAQEVFIDKDGFTSIIFDITERVGGPGSSPEIDGKALTTHLEELVGTDVDTVKVWNSTETSFSKLDAQIPAYTLIATQTPPPDPSNRSGAPDFTAIILTLLRLEKELTDILITVNVPHIKGEYDDEEVDLQLGKQGKLIGAAVEDAARIWETFRVNDWNLFNEV</sequence>
<dbReference type="Proteomes" id="UP000034680">
    <property type="component" value="Unassembled WGS sequence"/>
</dbReference>
<dbReference type="GO" id="GO:0031267">
    <property type="term" value="F:small GTPase binding"/>
    <property type="evidence" value="ECO:0007669"/>
    <property type="project" value="TreeGrafter"/>
</dbReference>
<proteinExistence type="inferred from homology"/>
<dbReference type="InterPro" id="IPR007681">
    <property type="entry name" value="Mog1"/>
</dbReference>
<gene>
    <name evidence="4" type="ORF">UCDDA912_g09081</name>
</gene>
<dbReference type="GO" id="GO:0005085">
    <property type="term" value="F:guanyl-nucleotide exchange factor activity"/>
    <property type="evidence" value="ECO:0007669"/>
    <property type="project" value="TreeGrafter"/>
</dbReference>
<dbReference type="EMBL" id="LCUC01000426">
    <property type="protein sequence ID" value="KKY30988.1"/>
    <property type="molecule type" value="Genomic_DNA"/>
</dbReference>
<evidence type="ECO:0000313" key="4">
    <source>
        <dbReference type="EMBL" id="KKY30988.1"/>
    </source>
</evidence>